<dbReference type="RefSeq" id="WP_128771310.1">
    <property type="nucleotide sequence ID" value="NZ_RXOC01000020.1"/>
</dbReference>
<protein>
    <recommendedName>
        <fullName evidence="4">Auto-transporter adhesin head GIN domain-containing protein</fullName>
    </recommendedName>
</protein>
<feature type="signal peptide" evidence="1">
    <location>
        <begin position="1"/>
        <end position="21"/>
    </location>
</feature>
<keyword evidence="1" id="KW-0732">Signal</keyword>
<sequence>MMKRIIFCATVLLTAASVSLARVKEEPLKIRKLVLEKRQSHSIQGRDSTVTIVIDTLIMNDRSSLRFFNKKDVNLVIRYAVIGKDCVIGGDDGKNNGTNIILSANFVQLKKLSIDVSGLDAKMSNRNFDNGNGGKVVLNYLAGGVKPQLSDSRSEGYVEISNHAGGYRTNAQSDLYTVYSRLQSGVPGRPLSQLPNGRVYSGGIGRDGKSDVIEVKELLSSPVSGTAGSKDF</sequence>
<organism evidence="2 3">
    <name type="scientific">Arcticibacter tournemirensis</name>
    <dbReference type="NCBI Taxonomy" id="699437"/>
    <lineage>
        <taxon>Bacteria</taxon>
        <taxon>Pseudomonadati</taxon>
        <taxon>Bacteroidota</taxon>
        <taxon>Sphingobacteriia</taxon>
        <taxon>Sphingobacteriales</taxon>
        <taxon>Sphingobacteriaceae</taxon>
        <taxon>Arcticibacter</taxon>
    </lineage>
</organism>
<dbReference type="EMBL" id="RXOC01000020">
    <property type="protein sequence ID" value="RXF67126.1"/>
    <property type="molecule type" value="Genomic_DNA"/>
</dbReference>
<gene>
    <name evidence="2" type="ORF">EKH83_20360</name>
</gene>
<evidence type="ECO:0000313" key="2">
    <source>
        <dbReference type="EMBL" id="RXF67126.1"/>
    </source>
</evidence>
<comment type="caution">
    <text evidence="2">The sequence shown here is derived from an EMBL/GenBank/DDBJ whole genome shotgun (WGS) entry which is preliminary data.</text>
</comment>
<dbReference type="Proteomes" id="UP000290848">
    <property type="component" value="Unassembled WGS sequence"/>
</dbReference>
<reference evidence="2 3" key="1">
    <citation type="submission" date="2018-12" db="EMBL/GenBank/DDBJ databases">
        <title>The Draft Genome Sequence of the Soil Bacterium Pedobacter tournemirensis R1.</title>
        <authorList>
            <person name="He J."/>
        </authorList>
    </citation>
    <scope>NUCLEOTIDE SEQUENCE [LARGE SCALE GENOMIC DNA]</scope>
    <source>
        <strain evidence="2 3">R1</strain>
    </source>
</reference>
<evidence type="ECO:0000256" key="1">
    <source>
        <dbReference type="SAM" id="SignalP"/>
    </source>
</evidence>
<name>A0A4Q0M3H4_9SPHI</name>
<evidence type="ECO:0008006" key="4">
    <source>
        <dbReference type="Google" id="ProtNLM"/>
    </source>
</evidence>
<evidence type="ECO:0000313" key="3">
    <source>
        <dbReference type="Proteomes" id="UP000290848"/>
    </source>
</evidence>
<feature type="chain" id="PRO_5020470227" description="Auto-transporter adhesin head GIN domain-containing protein" evidence="1">
    <location>
        <begin position="22"/>
        <end position="232"/>
    </location>
</feature>
<dbReference type="AlphaFoldDB" id="A0A4Q0M3H4"/>
<proteinExistence type="predicted"/>
<accession>A0A4Q0M3H4</accession>